<reference evidence="1" key="1">
    <citation type="submission" date="2013-12" db="EMBL/GenBank/DDBJ databases">
        <title>A Varibaculum cambriense genome reconstructed from a premature infant gut community with otherwise low bacterial novelty that shifts toward anaerobic metabolism during the third week of life.</title>
        <authorList>
            <person name="Brown C.T."/>
            <person name="Sharon I."/>
            <person name="Thomas B.C."/>
            <person name="Castelle C.J."/>
            <person name="Morowitz M.J."/>
            <person name="Banfield J.F."/>
        </authorList>
    </citation>
    <scope>NUCLEOTIDE SEQUENCE</scope>
</reference>
<sequence length="25" mass="3060">YSYDTITSIVNILVLERHNFYEKIE</sequence>
<organism evidence="1">
    <name type="scientific">human gut metagenome</name>
    <dbReference type="NCBI Taxonomy" id="408170"/>
    <lineage>
        <taxon>unclassified sequences</taxon>
        <taxon>metagenomes</taxon>
        <taxon>organismal metagenomes</taxon>
    </lineage>
</organism>
<evidence type="ECO:0000313" key="1">
    <source>
        <dbReference type="EMBL" id="ETJ32366.1"/>
    </source>
</evidence>
<gene>
    <name evidence="1" type="ORF">Q604_UNBC13173G0001</name>
</gene>
<dbReference type="EMBL" id="AZMM01013173">
    <property type="protein sequence ID" value="ETJ32366.1"/>
    <property type="molecule type" value="Genomic_DNA"/>
</dbReference>
<comment type="caution">
    <text evidence="1">The sequence shown here is derived from an EMBL/GenBank/DDBJ whole genome shotgun (WGS) entry which is preliminary data.</text>
</comment>
<protein>
    <submittedName>
        <fullName evidence="1">Uncharacterized protein</fullName>
    </submittedName>
</protein>
<dbReference type="AlphaFoldDB" id="W1XQH8"/>
<accession>W1XQH8</accession>
<proteinExistence type="predicted"/>
<name>W1XQH8_9ZZZZ</name>
<feature type="non-terminal residue" evidence="1">
    <location>
        <position position="1"/>
    </location>
</feature>